<keyword evidence="3" id="KW-1185">Reference proteome</keyword>
<dbReference type="EMBL" id="PYGA01000018">
    <property type="protein sequence ID" value="PSK92376.1"/>
    <property type="molecule type" value="Genomic_DNA"/>
</dbReference>
<dbReference type="PANTHER" id="PTHR36222:SF1">
    <property type="entry name" value="SERINE PROTEASE INHIBITOR RV3364C"/>
    <property type="match status" value="1"/>
</dbReference>
<dbReference type="Proteomes" id="UP000240542">
    <property type="component" value="Unassembled WGS sequence"/>
</dbReference>
<dbReference type="SUPFAM" id="SSF103196">
    <property type="entry name" value="Roadblock/LC7 domain"/>
    <property type="match status" value="1"/>
</dbReference>
<sequence>MDVDKLMTESAENFTWLISNFVSEVAGVEHAVVVSSDGLLLAASEGFPEQHAEQLAAIASGMQSLADGTARMFSKGDSDQLILRMSRGYLFVMAISDGSSLAVLASKQADMKIVAYQMTLLVENAGHVLTPQLRSQLREVIAN</sequence>
<comment type="caution">
    <text evidence="2">The sequence shown here is derived from an EMBL/GenBank/DDBJ whole genome shotgun (WGS) entry which is preliminary data.</text>
</comment>
<dbReference type="InterPro" id="IPR004942">
    <property type="entry name" value="Roadblock/LAMTOR2_dom"/>
</dbReference>
<evidence type="ECO:0000259" key="1">
    <source>
        <dbReference type="SMART" id="SM00960"/>
    </source>
</evidence>
<name>A0A2P8D577_9ACTN</name>
<dbReference type="Gene3D" id="3.30.450.30">
    <property type="entry name" value="Dynein light chain 2a, cytoplasmic"/>
    <property type="match status" value="1"/>
</dbReference>
<accession>A0A2P8D577</accession>
<evidence type="ECO:0000313" key="3">
    <source>
        <dbReference type="Proteomes" id="UP000240542"/>
    </source>
</evidence>
<reference evidence="2 3" key="1">
    <citation type="submission" date="2018-03" db="EMBL/GenBank/DDBJ databases">
        <title>Genomic Encyclopedia of Archaeal and Bacterial Type Strains, Phase II (KMG-II): from individual species to whole genera.</title>
        <authorList>
            <person name="Goeker M."/>
        </authorList>
    </citation>
    <scope>NUCLEOTIDE SEQUENCE [LARGE SCALE GENOMIC DNA]</scope>
    <source>
        <strain evidence="2 3">DSM 45312</strain>
    </source>
</reference>
<dbReference type="Pfam" id="PF03259">
    <property type="entry name" value="Robl_LC7"/>
    <property type="match status" value="1"/>
</dbReference>
<dbReference type="InterPro" id="IPR053141">
    <property type="entry name" value="Mycobact_SerProt_Inhib_Rv3364c"/>
</dbReference>
<dbReference type="AlphaFoldDB" id="A0A2P8D577"/>
<dbReference type="PANTHER" id="PTHR36222">
    <property type="entry name" value="SERINE PROTEASE INHIBITOR RV3364C"/>
    <property type="match status" value="1"/>
</dbReference>
<proteinExistence type="predicted"/>
<dbReference type="SMART" id="SM00960">
    <property type="entry name" value="Robl_LC7"/>
    <property type="match status" value="1"/>
</dbReference>
<organism evidence="2 3">
    <name type="scientific">Murinocardiopsis flavida</name>
    <dbReference type="NCBI Taxonomy" id="645275"/>
    <lineage>
        <taxon>Bacteria</taxon>
        <taxon>Bacillati</taxon>
        <taxon>Actinomycetota</taxon>
        <taxon>Actinomycetes</taxon>
        <taxon>Streptosporangiales</taxon>
        <taxon>Nocardiopsidaceae</taxon>
        <taxon>Murinocardiopsis</taxon>
    </lineage>
</organism>
<feature type="domain" description="Roadblock/LAMTOR2" evidence="1">
    <location>
        <begin position="15"/>
        <end position="105"/>
    </location>
</feature>
<gene>
    <name evidence="2" type="ORF">CLV63_118137</name>
</gene>
<evidence type="ECO:0000313" key="2">
    <source>
        <dbReference type="EMBL" id="PSK92376.1"/>
    </source>
</evidence>
<protein>
    <recommendedName>
        <fullName evidence="1">Roadblock/LAMTOR2 domain-containing protein</fullName>
    </recommendedName>
</protein>